<protein>
    <submittedName>
        <fullName evidence="1">Uncharacterized protein</fullName>
    </submittedName>
</protein>
<name>A0AAV4NGF3_CAEEX</name>
<sequence>MIPKYTIVSIGKGCKSQRYGGNASLGKESQVSQAVLLSLSVQIHATLA</sequence>
<comment type="caution">
    <text evidence="1">The sequence shown here is derived from an EMBL/GenBank/DDBJ whole genome shotgun (WGS) entry which is preliminary data.</text>
</comment>
<evidence type="ECO:0000313" key="2">
    <source>
        <dbReference type="Proteomes" id="UP001054945"/>
    </source>
</evidence>
<dbReference type="EMBL" id="BPLR01003360">
    <property type="protein sequence ID" value="GIX83728.1"/>
    <property type="molecule type" value="Genomic_DNA"/>
</dbReference>
<dbReference type="Proteomes" id="UP001054945">
    <property type="component" value="Unassembled WGS sequence"/>
</dbReference>
<gene>
    <name evidence="1" type="ORF">CEXT_280191</name>
</gene>
<accession>A0AAV4NGF3</accession>
<proteinExistence type="predicted"/>
<keyword evidence="2" id="KW-1185">Reference proteome</keyword>
<evidence type="ECO:0000313" key="1">
    <source>
        <dbReference type="EMBL" id="GIX83728.1"/>
    </source>
</evidence>
<dbReference type="AlphaFoldDB" id="A0AAV4NGF3"/>
<reference evidence="1 2" key="1">
    <citation type="submission" date="2021-06" db="EMBL/GenBank/DDBJ databases">
        <title>Caerostris extrusa draft genome.</title>
        <authorList>
            <person name="Kono N."/>
            <person name="Arakawa K."/>
        </authorList>
    </citation>
    <scope>NUCLEOTIDE SEQUENCE [LARGE SCALE GENOMIC DNA]</scope>
</reference>
<organism evidence="1 2">
    <name type="scientific">Caerostris extrusa</name>
    <name type="common">Bark spider</name>
    <name type="synonym">Caerostris bankana</name>
    <dbReference type="NCBI Taxonomy" id="172846"/>
    <lineage>
        <taxon>Eukaryota</taxon>
        <taxon>Metazoa</taxon>
        <taxon>Ecdysozoa</taxon>
        <taxon>Arthropoda</taxon>
        <taxon>Chelicerata</taxon>
        <taxon>Arachnida</taxon>
        <taxon>Araneae</taxon>
        <taxon>Araneomorphae</taxon>
        <taxon>Entelegynae</taxon>
        <taxon>Araneoidea</taxon>
        <taxon>Araneidae</taxon>
        <taxon>Caerostris</taxon>
    </lineage>
</organism>
<feature type="non-terminal residue" evidence="1">
    <location>
        <position position="48"/>
    </location>
</feature>